<dbReference type="OrthoDB" id="74412at2759"/>
<dbReference type="EMBL" id="CAAALY010089464">
    <property type="protein sequence ID" value="VEL27731.1"/>
    <property type="molecule type" value="Genomic_DNA"/>
</dbReference>
<dbReference type="AlphaFoldDB" id="A0A448X4E5"/>
<proteinExistence type="predicted"/>
<sequence length="211" mass="24278">MATVSPSDLTLIGIEKIGHQILLMGRIRHMLNEFSSFDNENLQVLLFRVSRTIAYIVVTIEKMLKMYERQQEKNSDTYPGIQNDFNDLATQVIRGVLKLMTAVIHVALPPFSSLPDMVVLRQFLLERVMLTNRAAQLAIGSYNINTFLEIRNQVKFACFYLYIQAKGVFDRLEEVNQTCEDSILLTPCGFEMVQIRKPDSDEFVSYPILLY</sequence>
<name>A0A448X4E5_9PLAT</name>
<protein>
    <submittedName>
        <fullName evidence="1">Uncharacterized protein</fullName>
    </submittedName>
</protein>
<reference evidence="1" key="1">
    <citation type="submission" date="2018-11" db="EMBL/GenBank/DDBJ databases">
        <authorList>
            <consortium name="Pathogen Informatics"/>
        </authorList>
    </citation>
    <scope>NUCLEOTIDE SEQUENCE</scope>
</reference>
<accession>A0A448X4E5</accession>
<organism evidence="1 2">
    <name type="scientific">Protopolystoma xenopodis</name>
    <dbReference type="NCBI Taxonomy" id="117903"/>
    <lineage>
        <taxon>Eukaryota</taxon>
        <taxon>Metazoa</taxon>
        <taxon>Spiralia</taxon>
        <taxon>Lophotrochozoa</taxon>
        <taxon>Platyhelminthes</taxon>
        <taxon>Monogenea</taxon>
        <taxon>Polyopisthocotylea</taxon>
        <taxon>Polystomatidea</taxon>
        <taxon>Polystomatidae</taxon>
        <taxon>Protopolystoma</taxon>
    </lineage>
</organism>
<dbReference type="Proteomes" id="UP000784294">
    <property type="component" value="Unassembled WGS sequence"/>
</dbReference>
<evidence type="ECO:0000313" key="2">
    <source>
        <dbReference type="Proteomes" id="UP000784294"/>
    </source>
</evidence>
<keyword evidence="2" id="KW-1185">Reference proteome</keyword>
<gene>
    <name evidence="1" type="ORF">PXEA_LOCUS21171</name>
</gene>
<comment type="caution">
    <text evidence="1">The sequence shown here is derived from an EMBL/GenBank/DDBJ whole genome shotgun (WGS) entry which is preliminary data.</text>
</comment>
<evidence type="ECO:0000313" key="1">
    <source>
        <dbReference type="EMBL" id="VEL27731.1"/>
    </source>
</evidence>